<sequence>ASLSTSKRKEEKDFRLLFHRSFDTTIFQPSVLDIIIGEKVSEGTEQTTTTLVSVSKLTEDHPKKVVVNAFIRRGATIRHHKNMPTRTGWTAITPLSFNPNVEK</sequence>
<evidence type="ECO:0000313" key="2">
    <source>
        <dbReference type="Proteomes" id="UP001465426"/>
    </source>
</evidence>
<gene>
    <name evidence="1" type="ORF">WMO63_20000</name>
</gene>
<accession>A0ABV1F3L4</accession>
<feature type="non-terminal residue" evidence="1">
    <location>
        <position position="1"/>
    </location>
</feature>
<comment type="caution">
    <text evidence="1">The sequence shown here is derived from an EMBL/GenBank/DDBJ whole genome shotgun (WGS) entry which is preliminary data.</text>
</comment>
<keyword evidence="2" id="KW-1185">Reference proteome</keyword>
<dbReference type="EMBL" id="JBBMFN010000070">
    <property type="protein sequence ID" value="MEQ2467947.1"/>
    <property type="molecule type" value="Genomic_DNA"/>
</dbReference>
<proteinExistence type="predicted"/>
<reference evidence="1 2" key="1">
    <citation type="submission" date="2024-03" db="EMBL/GenBank/DDBJ databases">
        <title>Human intestinal bacterial collection.</title>
        <authorList>
            <person name="Pauvert C."/>
            <person name="Hitch T.C.A."/>
            <person name="Clavel T."/>
        </authorList>
    </citation>
    <scope>NUCLEOTIDE SEQUENCE [LARGE SCALE GENOMIC DNA]</scope>
    <source>
        <strain evidence="1 2">CLA-SR-H024</strain>
    </source>
</reference>
<organism evidence="1 2">
    <name type="scientific">Niallia hominis</name>
    <dbReference type="NCBI Taxonomy" id="3133173"/>
    <lineage>
        <taxon>Bacteria</taxon>
        <taxon>Bacillati</taxon>
        <taxon>Bacillota</taxon>
        <taxon>Bacilli</taxon>
        <taxon>Bacillales</taxon>
        <taxon>Bacillaceae</taxon>
        <taxon>Niallia</taxon>
    </lineage>
</organism>
<dbReference type="Proteomes" id="UP001465426">
    <property type="component" value="Unassembled WGS sequence"/>
</dbReference>
<name>A0ABV1F3L4_9BACI</name>
<evidence type="ECO:0000313" key="1">
    <source>
        <dbReference type="EMBL" id="MEQ2467947.1"/>
    </source>
</evidence>
<dbReference type="RefSeq" id="WP_349205261.1">
    <property type="nucleotide sequence ID" value="NZ_JBBMFN010000070.1"/>
</dbReference>
<protein>
    <submittedName>
        <fullName evidence="1">Uncharacterized protein</fullName>
    </submittedName>
</protein>